<name>A0A0X1KJ22_9EURY</name>
<dbReference type="GeneID" id="27134616"/>
<evidence type="ECO:0000313" key="2">
    <source>
        <dbReference type="EMBL" id="AJC71240.1"/>
    </source>
</evidence>
<dbReference type="AlphaFoldDB" id="A0A0X1KJ22"/>
<evidence type="ECO:0000313" key="3">
    <source>
        <dbReference type="Proteomes" id="UP000062043"/>
    </source>
</evidence>
<gene>
    <name evidence="2" type="ORF">X802_02970</name>
</gene>
<keyword evidence="1" id="KW-0175">Coiled coil</keyword>
<sequence>MKTIAVDEETWKSIKELKEKLDARSYDEVLRRLIQVWHLTELEEKVEKATVEEEEAELALSILKQKKG</sequence>
<dbReference type="OrthoDB" id="101914at2157"/>
<keyword evidence="3" id="KW-1185">Reference proteome</keyword>
<feature type="coiled-coil region" evidence="1">
    <location>
        <begin position="39"/>
        <end position="66"/>
    </location>
</feature>
<dbReference type="RefSeq" id="WP_062370835.1">
    <property type="nucleotide sequence ID" value="NZ_CP007140.1"/>
</dbReference>
<reference evidence="2 3" key="1">
    <citation type="submission" date="2014-01" db="EMBL/GenBank/DDBJ databases">
        <title>Genome sequencing of Thermococcus guaymasensis.</title>
        <authorList>
            <person name="Zhang X."/>
            <person name="Alvare G."/>
            <person name="Fristensky B."/>
            <person name="Chen L."/>
            <person name="Suen T."/>
            <person name="Chen Q."/>
            <person name="Ma K."/>
        </authorList>
    </citation>
    <scope>NUCLEOTIDE SEQUENCE [LARGE SCALE GENOMIC DNA]</scope>
    <source>
        <strain evidence="2 3">DSM 11113</strain>
    </source>
</reference>
<accession>A0A0X1KJ22</accession>
<evidence type="ECO:0000256" key="1">
    <source>
        <dbReference type="SAM" id="Coils"/>
    </source>
</evidence>
<protein>
    <recommendedName>
        <fullName evidence="4">Ribbon-helix-helix protein CopG domain-containing protein</fullName>
    </recommendedName>
</protein>
<organism evidence="2 3">
    <name type="scientific">Thermococcus guaymasensis DSM 11113</name>
    <dbReference type="NCBI Taxonomy" id="1432656"/>
    <lineage>
        <taxon>Archaea</taxon>
        <taxon>Methanobacteriati</taxon>
        <taxon>Methanobacteriota</taxon>
        <taxon>Thermococci</taxon>
        <taxon>Thermococcales</taxon>
        <taxon>Thermococcaceae</taxon>
        <taxon>Thermococcus</taxon>
    </lineage>
</organism>
<dbReference type="PATRIC" id="fig|1432656.3.peg.571"/>
<proteinExistence type="predicted"/>
<dbReference type="EMBL" id="CP007140">
    <property type="protein sequence ID" value="AJC71240.1"/>
    <property type="molecule type" value="Genomic_DNA"/>
</dbReference>
<dbReference type="Proteomes" id="UP000062043">
    <property type="component" value="Chromosome"/>
</dbReference>
<evidence type="ECO:0008006" key="4">
    <source>
        <dbReference type="Google" id="ProtNLM"/>
    </source>
</evidence>
<dbReference type="KEGG" id="tgy:X802_02970"/>
<dbReference type="STRING" id="1432656.X802_02970"/>